<organism evidence="1 2">
    <name type="scientific">Methylobacterium durans</name>
    <dbReference type="NCBI Taxonomy" id="2202825"/>
    <lineage>
        <taxon>Bacteria</taxon>
        <taxon>Pseudomonadati</taxon>
        <taxon>Pseudomonadota</taxon>
        <taxon>Alphaproteobacteria</taxon>
        <taxon>Hyphomicrobiales</taxon>
        <taxon>Methylobacteriaceae</taxon>
        <taxon>Methylobacterium</taxon>
    </lineage>
</organism>
<evidence type="ECO:0000313" key="2">
    <source>
        <dbReference type="Proteomes" id="UP000245926"/>
    </source>
</evidence>
<dbReference type="KEGG" id="mets:DK389_02470"/>
<dbReference type="EMBL" id="CP029550">
    <property type="protein sequence ID" value="AWN39600.1"/>
    <property type="molecule type" value="Genomic_DNA"/>
</dbReference>
<dbReference type="OrthoDB" id="8005836at2"/>
<evidence type="ECO:0000313" key="1">
    <source>
        <dbReference type="EMBL" id="AWN39600.1"/>
    </source>
</evidence>
<accession>A0A2U8W273</accession>
<proteinExistence type="predicted"/>
<reference evidence="2" key="1">
    <citation type="submission" date="2018-05" db="EMBL/GenBank/DDBJ databases">
        <title>Complete Genome Sequence of Methylobacterium sp. 17SD2-17.</title>
        <authorList>
            <person name="Srinivasan S."/>
        </authorList>
    </citation>
    <scope>NUCLEOTIDE SEQUENCE [LARGE SCALE GENOMIC DNA]</scope>
    <source>
        <strain evidence="2">17SD2-17</strain>
    </source>
</reference>
<gene>
    <name evidence="1" type="ORF">DK389_02470</name>
</gene>
<protein>
    <submittedName>
        <fullName evidence="1">Uncharacterized protein</fullName>
    </submittedName>
</protein>
<name>A0A2U8W273_9HYPH</name>
<keyword evidence="2" id="KW-1185">Reference proteome</keyword>
<dbReference type="AlphaFoldDB" id="A0A2U8W273"/>
<dbReference type="Proteomes" id="UP000245926">
    <property type="component" value="Chromosome"/>
</dbReference>
<sequence>MVELPDAFRVEDANGLMIAQLQFTDDPEQLAFTGRLSRDEAWRVALRVASTPDSHIAMMILEQERAAAARKRK</sequence>